<accession>A0A382J0Y4</accession>
<name>A0A382J0Y4_9ZZZZ</name>
<feature type="non-terminal residue" evidence="2">
    <location>
        <position position="1"/>
    </location>
</feature>
<feature type="region of interest" description="Disordered" evidence="1">
    <location>
        <begin position="69"/>
        <end position="150"/>
    </location>
</feature>
<organism evidence="2">
    <name type="scientific">marine metagenome</name>
    <dbReference type="NCBI Taxonomy" id="408172"/>
    <lineage>
        <taxon>unclassified sequences</taxon>
        <taxon>metagenomes</taxon>
        <taxon>ecological metagenomes</taxon>
    </lineage>
</organism>
<evidence type="ECO:0000256" key="1">
    <source>
        <dbReference type="SAM" id="MobiDB-lite"/>
    </source>
</evidence>
<feature type="region of interest" description="Disordered" evidence="1">
    <location>
        <begin position="1"/>
        <end position="35"/>
    </location>
</feature>
<feature type="non-terminal residue" evidence="2">
    <location>
        <position position="173"/>
    </location>
</feature>
<evidence type="ECO:0000313" key="2">
    <source>
        <dbReference type="EMBL" id="SVC04491.1"/>
    </source>
</evidence>
<proteinExistence type="predicted"/>
<protein>
    <submittedName>
        <fullName evidence="2">Uncharacterized protein</fullName>
    </submittedName>
</protein>
<gene>
    <name evidence="2" type="ORF">METZ01_LOCUS257345</name>
</gene>
<feature type="compositionally biased region" description="Basic and acidic residues" evidence="1">
    <location>
        <begin position="20"/>
        <end position="30"/>
    </location>
</feature>
<dbReference type="EMBL" id="UINC01070382">
    <property type="protein sequence ID" value="SVC04491.1"/>
    <property type="molecule type" value="Genomic_DNA"/>
</dbReference>
<reference evidence="2" key="1">
    <citation type="submission" date="2018-05" db="EMBL/GenBank/DDBJ databases">
        <authorList>
            <person name="Lanie J.A."/>
            <person name="Ng W.-L."/>
            <person name="Kazmierczak K.M."/>
            <person name="Andrzejewski T.M."/>
            <person name="Davidsen T.M."/>
            <person name="Wayne K.J."/>
            <person name="Tettelin H."/>
            <person name="Glass J.I."/>
            <person name="Rusch D."/>
            <person name="Podicherti R."/>
            <person name="Tsui H.-C.T."/>
            <person name="Winkler M.E."/>
        </authorList>
    </citation>
    <scope>NUCLEOTIDE SEQUENCE</scope>
</reference>
<feature type="compositionally biased region" description="Basic and acidic residues" evidence="1">
    <location>
        <begin position="1"/>
        <end position="11"/>
    </location>
</feature>
<sequence length="173" mass="18902">GVAGVRADRARRSPRLAPARNRDRARDKRAASRRCPCRRAVGSRFLCRLAVRSNDAVADDRAPGAGLRRGRFRARHLQPGVAASRLAARPRVRDPAPASTPGDASRAGPQSRPRRRTCPRDHPRGPRSGRSRHAAGGPGRLVRDPDGRARQRKRLGLYAAWIRRRGQSGGGVV</sequence>
<dbReference type="AlphaFoldDB" id="A0A382J0Y4"/>